<feature type="domain" description="TcaA protein NTF2-like" evidence="14">
    <location>
        <begin position="333"/>
        <end position="445"/>
    </location>
</feature>
<evidence type="ECO:0000256" key="2">
    <source>
        <dbReference type="ARBA" id="ARBA00006334"/>
    </source>
</evidence>
<dbReference type="RefSeq" id="WP_039248420.1">
    <property type="nucleotide sequence ID" value="NZ_JDRX01000002.1"/>
</dbReference>
<evidence type="ECO:0000256" key="4">
    <source>
        <dbReference type="ARBA" id="ARBA00022475"/>
    </source>
</evidence>
<comment type="similarity">
    <text evidence="2">Belongs to the TcaA family.</text>
</comment>
<dbReference type="PANTHER" id="PTHR40038">
    <property type="entry name" value="MEMBRANE-ASSOCIATED PROTEIN TCAA"/>
    <property type="match status" value="1"/>
</dbReference>
<keyword evidence="9 12" id="KW-1133">Transmembrane helix</keyword>
<evidence type="ECO:0000259" key="13">
    <source>
        <dbReference type="Pfam" id="PF22813"/>
    </source>
</evidence>
<dbReference type="GO" id="GO:0008270">
    <property type="term" value="F:zinc ion binding"/>
    <property type="evidence" value="ECO:0007669"/>
    <property type="project" value="UniProtKB-KW"/>
</dbReference>
<dbReference type="PIRSF" id="PIRSF032522">
    <property type="entry name" value="TcaA"/>
    <property type="match status" value="1"/>
</dbReference>
<keyword evidence="7" id="KW-0863">Zinc-finger</keyword>
<comment type="subcellular location">
    <subcellularLocation>
        <location evidence="1">Cell membrane</location>
        <topology evidence="1">Single-pass membrane protein</topology>
    </subcellularLocation>
</comment>
<keyword evidence="6" id="KW-0479">Metal-binding</keyword>
<evidence type="ECO:0000256" key="12">
    <source>
        <dbReference type="SAM" id="Phobius"/>
    </source>
</evidence>
<feature type="domain" description="TcaA second" evidence="13">
    <location>
        <begin position="75"/>
        <end position="170"/>
    </location>
</feature>
<reference evidence="16 17" key="1">
    <citation type="submission" date="2014-01" db="EMBL/GenBank/DDBJ databases">
        <title>Plasmidome dynamics in the species complex Clostridium novyi sensu lato converts strains of independent lineages into distinctly different pathogens.</title>
        <authorList>
            <person name="Skarin H."/>
            <person name="Segerman B."/>
        </authorList>
    </citation>
    <scope>NUCLEOTIDE SEQUENCE [LARGE SCALE GENOMIC DNA]</scope>
    <source>
        <strain evidence="16 17">4570</strain>
    </source>
</reference>
<organism evidence="16 17">
    <name type="scientific">Clostridium novyi A str. 4570</name>
    <dbReference type="NCBI Taxonomy" id="1444290"/>
    <lineage>
        <taxon>Bacteria</taxon>
        <taxon>Bacillati</taxon>
        <taxon>Bacillota</taxon>
        <taxon>Clostridia</taxon>
        <taxon>Eubacteriales</taxon>
        <taxon>Clostridiaceae</taxon>
        <taxon>Clostridium</taxon>
    </lineage>
</organism>
<protein>
    <recommendedName>
        <fullName evidence="3">Membrane-associated protein TcaA</fullName>
    </recommendedName>
</protein>
<dbReference type="Pfam" id="PF22819">
    <property type="entry name" value="TcaA_5th"/>
    <property type="match status" value="1"/>
</dbReference>
<dbReference type="PANTHER" id="PTHR40038:SF1">
    <property type="entry name" value="MEMBRANE-ASSOCIATED PROTEIN TCAA"/>
    <property type="match status" value="1"/>
</dbReference>
<dbReference type="InterPro" id="IPR054529">
    <property type="entry name" value="TcaA_2nd"/>
</dbReference>
<evidence type="ECO:0000256" key="10">
    <source>
        <dbReference type="ARBA" id="ARBA00023136"/>
    </source>
</evidence>
<proteinExistence type="inferred from homology"/>
<evidence type="ECO:0000259" key="14">
    <source>
        <dbReference type="Pfam" id="PF22819"/>
    </source>
</evidence>
<feature type="domain" description="TcaA 4th" evidence="15">
    <location>
        <begin position="251"/>
        <end position="320"/>
    </location>
</feature>
<name>A0AA88ZVK1_CLONO</name>
<dbReference type="Pfam" id="PF22813">
    <property type="entry name" value="TcaA_2nd"/>
    <property type="match status" value="1"/>
</dbReference>
<dbReference type="Pfam" id="PF22820">
    <property type="entry name" value="TcaA_3rd_4th"/>
    <property type="match status" value="1"/>
</dbReference>
<dbReference type="InterPro" id="IPR023599">
    <property type="entry name" value="Mem_prot_TcaA"/>
</dbReference>
<evidence type="ECO:0000256" key="5">
    <source>
        <dbReference type="ARBA" id="ARBA00022692"/>
    </source>
</evidence>
<keyword evidence="11" id="KW-0046">Antibiotic resistance</keyword>
<keyword evidence="5 12" id="KW-0812">Transmembrane</keyword>
<gene>
    <name evidence="16" type="ORF">Z969_01580</name>
</gene>
<keyword evidence="8" id="KW-0862">Zinc</keyword>
<comment type="caution">
    <text evidence="16">The sequence shown here is derived from an EMBL/GenBank/DDBJ whole genome shotgun (WGS) entry which is preliminary data.</text>
</comment>
<keyword evidence="4" id="KW-1003">Cell membrane</keyword>
<feature type="transmembrane region" description="Helical" evidence="12">
    <location>
        <begin position="46"/>
        <end position="65"/>
    </location>
</feature>
<dbReference type="InterPro" id="IPR054528">
    <property type="entry name" value="TcaA_5th"/>
</dbReference>
<evidence type="ECO:0000313" key="16">
    <source>
        <dbReference type="EMBL" id="KGN03312.1"/>
    </source>
</evidence>
<evidence type="ECO:0000256" key="6">
    <source>
        <dbReference type="ARBA" id="ARBA00022723"/>
    </source>
</evidence>
<evidence type="ECO:0000256" key="3">
    <source>
        <dbReference type="ARBA" id="ARBA00017896"/>
    </source>
</evidence>
<dbReference type="GO" id="GO:0005886">
    <property type="term" value="C:plasma membrane"/>
    <property type="evidence" value="ECO:0007669"/>
    <property type="project" value="UniProtKB-SubCell"/>
</dbReference>
<sequence length="448" mass="50508">MNYCSKCGAKLNGVEKCPNCGYGEGVNKEETDNYKQDNYRGKNNNVIIWSVVGVIAAFLCLFLALNKHYSDSSTVVTDFKTAVASNDIQKLQKVLYCDDSRLEINDKNSKLLLDYFKNNPSYLDKLMVQLQNESRKIDAIGDRATLDNNKELFFIENAGKTLLFFPKYRIGIRPVYINLSCKVKDAIIKIDNENCCKCNSENFKKQVGPLLPANYKISAEYSSKFMKKSSNQNIDLINKSQDVPEVEIFKDLKYISVASDDKNAEVYVNGKDTGVKVGNASKLGPVDENCVVYAVSNLQGKNLKSSDIKVGLNSEVYLDFSSIISDEQNVKENLSILVREYDADFAYAVNYNNFGYIEGYLQPGSQIYNAQKKVINDIYNANIREDFINMEILSYDFNPQTNEGTVVCSEIYDITKGYSGTKTKQLKNTYKFIRKLDGSLLLTNIADA</sequence>
<evidence type="ECO:0000259" key="15">
    <source>
        <dbReference type="Pfam" id="PF22820"/>
    </source>
</evidence>
<evidence type="ECO:0000256" key="8">
    <source>
        <dbReference type="ARBA" id="ARBA00022833"/>
    </source>
</evidence>
<dbReference type="Proteomes" id="UP000030016">
    <property type="component" value="Unassembled WGS sequence"/>
</dbReference>
<evidence type="ECO:0000313" key="17">
    <source>
        <dbReference type="Proteomes" id="UP000030016"/>
    </source>
</evidence>
<accession>A0AA88ZVK1</accession>
<evidence type="ECO:0000256" key="9">
    <source>
        <dbReference type="ARBA" id="ARBA00022989"/>
    </source>
</evidence>
<keyword evidence="10 12" id="KW-0472">Membrane</keyword>
<dbReference type="InterPro" id="IPR054530">
    <property type="entry name" value="TcaA_4th"/>
</dbReference>
<dbReference type="GO" id="GO:0046677">
    <property type="term" value="P:response to antibiotic"/>
    <property type="evidence" value="ECO:0007669"/>
    <property type="project" value="UniProtKB-KW"/>
</dbReference>
<evidence type="ECO:0000256" key="1">
    <source>
        <dbReference type="ARBA" id="ARBA00004162"/>
    </source>
</evidence>
<evidence type="ECO:0000256" key="7">
    <source>
        <dbReference type="ARBA" id="ARBA00022771"/>
    </source>
</evidence>
<evidence type="ECO:0000256" key="11">
    <source>
        <dbReference type="ARBA" id="ARBA00023251"/>
    </source>
</evidence>
<dbReference type="EMBL" id="JDRX01000002">
    <property type="protein sequence ID" value="KGN03312.1"/>
    <property type="molecule type" value="Genomic_DNA"/>
</dbReference>
<dbReference type="AlphaFoldDB" id="A0AA88ZVK1"/>